<feature type="region of interest" description="Disordered" evidence="1">
    <location>
        <begin position="1"/>
        <end position="28"/>
    </location>
</feature>
<evidence type="ECO:0000313" key="3">
    <source>
        <dbReference type="Proteomes" id="UP000092503"/>
    </source>
</evidence>
<dbReference type="STRING" id="56449.XBLMG947_0124"/>
<sequence length="79" mass="8483">MNAALEPNRAAGERDGASGMGNEVRLIAPPPGTYRVFVEVRDDAGRAGYANLPFRVLPPDPASVPRESDLPQPNMHSSR</sequence>
<evidence type="ECO:0000256" key="1">
    <source>
        <dbReference type="SAM" id="MobiDB-lite"/>
    </source>
</evidence>
<feature type="region of interest" description="Disordered" evidence="1">
    <location>
        <begin position="51"/>
        <end position="79"/>
    </location>
</feature>
<reference evidence="2 3" key="1">
    <citation type="submission" date="2016-06" db="EMBL/GenBank/DDBJ databases">
        <authorList>
            <person name="Kjaerup R.B."/>
            <person name="Dalgaard T.S."/>
            <person name="Juul-Madsen H.R."/>
        </authorList>
    </citation>
    <scope>NUCLEOTIDE SEQUENCE [LARGE SCALE GENOMIC DNA]</scope>
    <source>
        <strain evidence="2">LMG947</strain>
    </source>
</reference>
<name>A0A1C3NG16_9XANT</name>
<gene>
    <name evidence="2" type="ORF">XBLMG947_0124</name>
</gene>
<protein>
    <submittedName>
        <fullName evidence="2">Uncharacterized protein</fullName>
    </submittedName>
</protein>
<accession>A0A1C3NG16</accession>
<evidence type="ECO:0000313" key="2">
    <source>
        <dbReference type="EMBL" id="SBV49352.1"/>
    </source>
</evidence>
<dbReference type="Proteomes" id="UP000092503">
    <property type="component" value="Unassembled WGS sequence"/>
</dbReference>
<organism evidence="2 3">
    <name type="scientific">Xanthomonas bromi</name>
    <dbReference type="NCBI Taxonomy" id="56449"/>
    <lineage>
        <taxon>Bacteria</taxon>
        <taxon>Pseudomonadati</taxon>
        <taxon>Pseudomonadota</taxon>
        <taxon>Gammaproteobacteria</taxon>
        <taxon>Lysobacterales</taxon>
        <taxon>Lysobacteraceae</taxon>
        <taxon>Xanthomonas</taxon>
    </lineage>
</organism>
<dbReference type="AlphaFoldDB" id="A0A1C3NG16"/>
<dbReference type="EMBL" id="FLTX01000003">
    <property type="protein sequence ID" value="SBV49352.1"/>
    <property type="molecule type" value="Genomic_DNA"/>
</dbReference>
<proteinExistence type="predicted"/>